<dbReference type="KEGG" id="lsz:JCM16776_0720"/>
<keyword evidence="2" id="KW-1185">Reference proteome</keyword>
<dbReference type="OrthoDB" id="80965at2"/>
<gene>
    <name evidence="1" type="ORF">JCM16776_0720</name>
</gene>
<dbReference type="EMBL" id="AP019827">
    <property type="protein sequence ID" value="BBM40500.1"/>
    <property type="molecule type" value="Genomic_DNA"/>
</dbReference>
<dbReference type="AlphaFoldDB" id="A0A510JME4"/>
<reference evidence="1 2" key="1">
    <citation type="submission" date="2019-07" db="EMBL/GenBank/DDBJ databases">
        <title>Complete Genome Sequence of Leptotrichia shahii Strain JCM 16776.</title>
        <authorList>
            <person name="Watanabe S."/>
            <person name="Cui L."/>
        </authorList>
    </citation>
    <scope>NUCLEOTIDE SEQUENCE [LARGE SCALE GENOMIC DNA]</scope>
    <source>
        <strain evidence="1 2">JCM16776</strain>
    </source>
</reference>
<sequence length="58" mass="7228">MSEKINFYDYNDRIDKIRKLTKEFREIIEKKFPEITEIDVELITETLGIELKHYFRKF</sequence>
<organism evidence="1 2">
    <name type="scientific">Leptotrichia shahii</name>
    <dbReference type="NCBI Taxonomy" id="157691"/>
    <lineage>
        <taxon>Bacteria</taxon>
        <taxon>Fusobacteriati</taxon>
        <taxon>Fusobacteriota</taxon>
        <taxon>Fusobacteriia</taxon>
        <taxon>Fusobacteriales</taxon>
        <taxon>Leptotrichiaceae</taxon>
        <taxon>Leptotrichia</taxon>
    </lineage>
</organism>
<protein>
    <submittedName>
        <fullName evidence="1">Uncharacterized protein</fullName>
    </submittedName>
</protein>
<proteinExistence type="predicted"/>
<dbReference type="RefSeq" id="WP_018450312.1">
    <property type="nucleotide sequence ID" value="NZ_AP019827.1"/>
</dbReference>
<name>A0A510JME4_9FUSO</name>
<evidence type="ECO:0000313" key="2">
    <source>
        <dbReference type="Proteomes" id="UP000322617"/>
    </source>
</evidence>
<evidence type="ECO:0000313" key="1">
    <source>
        <dbReference type="EMBL" id="BBM40500.1"/>
    </source>
</evidence>
<dbReference type="Proteomes" id="UP000322617">
    <property type="component" value="Chromosome"/>
</dbReference>
<dbReference type="STRING" id="1122172.GCA_000373045_00682"/>
<accession>A0A510JME4</accession>